<keyword evidence="2" id="KW-0233">DNA recombination</keyword>
<dbReference type="InterPro" id="IPR011010">
    <property type="entry name" value="DNA_brk_join_enz"/>
</dbReference>
<keyword evidence="4" id="KW-1185">Reference proteome</keyword>
<evidence type="ECO:0000256" key="1">
    <source>
        <dbReference type="ARBA" id="ARBA00023125"/>
    </source>
</evidence>
<gene>
    <name evidence="3" type="ordered locus">Ccel_2967</name>
</gene>
<evidence type="ECO:0000313" key="3">
    <source>
        <dbReference type="EMBL" id="ACL77261.1"/>
    </source>
</evidence>
<dbReference type="RefSeq" id="WP_015926325.1">
    <property type="nucleotide sequence ID" value="NC_011898.1"/>
</dbReference>
<dbReference type="Gene3D" id="1.10.150.130">
    <property type="match status" value="1"/>
</dbReference>
<keyword evidence="1" id="KW-0238">DNA-binding</keyword>
<protein>
    <recommendedName>
        <fullName evidence="5">Type I restriction enzyme R protein N-terminal domain-containing protein</fullName>
    </recommendedName>
</protein>
<dbReference type="GO" id="GO:0003677">
    <property type="term" value="F:DNA binding"/>
    <property type="evidence" value="ECO:0007669"/>
    <property type="project" value="UniProtKB-KW"/>
</dbReference>
<dbReference type="GO" id="GO:0006310">
    <property type="term" value="P:DNA recombination"/>
    <property type="evidence" value="ECO:0007669"/>
    <property type="project" value="UniProtKB-KW"/>
</dbReference>
<dbReference type="OrthoDB" id="9148007at2"/>
<evidence type="ECO:0000256" key="2">
    <source>
        <dbReference type="ARBA" id="ARBA00023172"/>
    </source>
</evidence>
<organism evidence="3 4">
    <name type="scientific">Ruminiclostridium cellulolyticum (strain ATCC 35319 / DSM 5812 / JCM 6584 / H10)</name>
    <name type="common">Clostridium cellulolyticum</name>
    <dbReference type="NCBI Taxonomy" id="394503"/>
    <lineage>
        <taxon>Bacteria</taxon>
        <taxon>Bacillati</taxon>
        <taxon>Bacillota</taxon>
        <taxon>Clostridia</taxon>
        <taxon>Eubacteriales</taxon>
        <taxon>Oscillospiraceae</taxon>
        <taxon>Ruminiclostridium</taxon>
    </lineage>
</organism>
<dbReference type="InterPro" id="IPR010998">
    <property type="entry name" value="Integrase_recombinase_N"/>
</dbReference>
<dbReference type="SUPFAM" id="SSF56349">
    <property type="entry name" value="DNA breaking-rejoining enzymes"/>
    <property type="match status" value="1"/>
</dbReference>
<proteinExistence type="predicted"/>
<accession>B8I8S9</accession>
<dbReference type="InterPro" id="IPR013762">
    <property type="entry name" value="Integrase-like_cat_sf"/>
</dbReference>
<dbReference type="KEGG" id="cce:Ccel_2967"/>
<evidence type="ECO:0000313" key="4">
    <source>
        <dbReference type="Proteomes" id="UP000001349"/>
    </source>
</evidence>
<dbReference type="GO" id="GO:0015074">
    <property type="term" value="P:DNA integration"/>
    <property type="evidence" value="ECO:0007669"/>
    <property type="project" value="InterPro"/>
</dbReference>
<dbReference type="HOGENOM" id="CLU_509688_0_0_9"/>
<dbReference type="Gene3D" id="1.10.443.10">
    <property type="entry name" value="Intergrase catalytic core"/>
    <property type="match status" value="1"/>
</dbReference>
<dbReference type="EMBL" id="CP001348">
    <property type="protein sequence ID" value="ACL77261.1"/>
    <property type="molecule type" value="Genomic_DNA"/>
</dbReference>
<evidence type="ECO:0008006" key="5">
    <source>
        <dbReference type="Google" id="ProtNLM"/>
    </source>
</evidence>
<reference evidence="3 4" key="1">
    <citation type="submission" date="2009-01" db="EMBL/GenBank/DDBJ databases">
        <title>Complete sequence of Clostridium cellulolyticum H10.</title>
        <authorList>
            <consortium name="US DOE Joint Genome Institute"/>
            <person name="Lucas S."/>
            <person name="Copeland A."/>
            <person name="Lapidus A."/>
            <person name="Glavina del Rio T."/>
            <person name="Dalin E."/>
            <person name="Tice H."/>
            <person name="Bruce D."/>
            <person name="Goodwin L."/>
            <person name="Pitluck S."/>
            <person name="Chertkov O."/>
            <person name="Saunders E."/>
            <person name="Brettin T."/>
            <person name="Detter J.C."/>
            <person name="Han C."/>
            <person name="Larimer F."/>
            <person name="Land M."/>
            <person name="Hauser L."/>
            <person name="Kyrpides N."/>
            <person name="Ivanova N."/>
            <person name="Zhou J."/>
            <person name="Richardson P."/>
        </authorList>
    </citation>
    <scope>NUCLEOTIDE SEQUENCE [LARGE SCALE GENOMIC DNA]</scope>
    <source>
        <strain evidence="4">ATCC 35319 / DSM 5812 / JCM 6584 / H10</strain>
    </source>
</reference>
<dbReference type="Proteomes" id="UP000001349">
    <property type="component" value="Chromosome"/>
</dbReference>
<dbReference type="AlphaFoldDB" id="B8I8S9"/>
<sequence length="534" mass="62724">MDISEFKKYLADTKIILRDLGYPNIKNISEEDTKIKIIKPLLYLLGYDESSMRHEEQDGLSQNRIDISYFYSKAFGSIDYKIPIEAKNIYCPLNRNDTISFLKKYMIDKYPSIGILTNGNIYKLFVKPFNNYYNELELYSVNIDIFSIDLTNDNSICEIYNSICLFSTDFIINSPKLIYIKVLSDFLSYKKNHCKSTNPYDTLKAYKEEIECFINFVINKYPDLNFSEITNFHVREFGSYRLSLEKRKGFINDSNRLKTVLNYISSFLKFCNREKAFGYNNPEINDIAIQKLAEEIFIKNRGINPSTSSIENSPLTLDEIKQIISYCKERIISSKPKSLEYYYVALRNYILIILPLFLGWKKNEIINIKWKDINLSENYIITPSNKYKLNSFLINELKNYKLVYDKYYKENTFRVNDKYLFLTSRKYYGKKGMNVVGVRTLNYNLRITLKNSGLPEERINKITIESLKNTNIALSLNEIKNTFAIILNTVKPKTLVYDLKNMLHDLGYDVDSLIYSSIDYHPLNKLEPILGTEY</sequence>
<name>B8I8S9_RUMCH</name>